<dbReference type="GO" id="GO:0008237">
    <property type="term" value="F:metallopeptidase activity"/>
    <property type="evidence" value="ECO:0007669"/>
    <property type="project" value="UniProtKB-KW"/>
</dbReference>
<proteinExistence type="predicted"/>
<dbReference type="Pfam" id="PF14464">
    <property type="entry name" value="Prok-JAB"/>
    <property type="match status" value="1"/>
</dbReference>
<dbReference type="STRING" id="392015.SAMN05421543_11263"/>
<evidence type="ECO:0000259" key="6">
    <source>
        <dbReference type="Pfam" id="PF14464"/>
    </source>
</evidence>
<dbReference type="RefSeq" id="WP_074953087.1">
    <property type="nucleotide sequence ID" value="NZ_FPBV01000012.1"/>
</dbReference>
<evidence type="ECO:0000256" key="5">
    <source>
        <dbReference type="ARBA" id="ARBA00023049"/>
    </source>
</evidence>
<dbReference type="EMBL" id="FPBV01000012">
    <property type="protein sequence ID" value="SFU89558.1"/>
    <property type="molecule type" value="Genomic_DNA"/>
</dbReference>
<dbReference type="Proteomes" id="UP000183508">
    <property type="component" value="Unassembled WGS sequence"/>
</dbReference>
<dbReference type="GO" id="GO:0000502">
    <property type="term" value="C:proteasome complex"/>
    <property type="evidence" value="ECO:0007669"/>
    <property type="project" value="UniProtKB-KW"/>
</dbReference>
<evidence type="ECO:0000256" key="4">
    <source>
        <dbReference type="ARBA" id="ARBA00022833"/>
    </source>
</evidence>
<keyword evidence="4" id="KW-0862">Zinc</keyword>
<keyword evidence="8" id="KW-1185">Reference proteome</keyword>
<dbReference type="InterPro" id="IPR028090">
    <property type="entry name" value="JAB_dom_prok"/>
</dbReference>
<evidence type="ECO:0000313" key="8">
    <source>
        <dbReference type="Proteomes" id="UP000183508"/>
    </source>
</evidence>
<dbReference type="GO" id="GO:0046872">
    <property type="term" value="F:metal ion binding"/>
    <property type="evidence" value="ECO:0007669"/>
    <property type="project" value="UniProtKB-KW"/>
</dbReference>
<name>A0A1I7JWJ4_9BACL</name>
<keyword evidence="3" id="KW-0378">Hydrolase</keyword>
<gene>
    <name evidence="7" type="ORF">SAMN05421543_11263</name>
</gene>
<feature type="domain" description="JAB" evidence="6">
    <location>
        <begin position="12"/>
        <end position="121"/>
    </location>
</feature>
<reference evidence="8" key="1">
    <citation type="submission" date="2016-10" db="EMBL/GenBank/DDBJ databases">
        <authorList>
            <person name="Varghese N."/>
        </authorList>
    </citation>
    <scope>NUCLEOTIDE SEQUENCE [LARGE SCALE GENOMIC DNA]</scope>
    <source>
        <strain evidence="8">DSM 17980</strain>
    </source>
</reference>
<accession>A0A1I7JWJ4</accession>
<evidence type="ECO:0000313" key="7">
    <source>
        <dbReference type="EMBL" id="SFU89558.1"/>
    </source>
</evidence>
<evidence type="ECO:0000256" key="3">
    <source>
        <dbReference type="ARBA" id="ARBA00022801"/>
    </source>
</evidence>
<organism evidence="7 8">
    <name type="scientific">Alicyclobacillus macrosporangiidus</name>
    <dbReference type="NCBI Taxonomy" id="392015"/>
    <lineage>
        <taxon>Bacteria</taxon>
        <taxon>Bacillati</taxon>
        <taxon>Bacillota</taxon>
        <taxon>Bacilli</taxon>
        <taxon>Bacillales</taxon>
        <taxon>Alicyclobacillaceae</taxon>
        <taxon>Alicyclobacillus</taxon>
    </lineage>
</organism>
<dbReference type="AlphaFoldDB" id="A0A1I7JWJ4"/>
<evidence type="ECO:0000256" key="2">
    <source>
        <dbReference type="ARBA" id="ARBA00022723"/>
    </source>
</evidence>
<keyword evidence="5" id="KW-0482">Metalloprotease</keyword>
<protein>
    <submittedName>
        <fullName evidence="7">Proteasome lid subunit RPN8/RPN11, contains Jab1/MPN metalloenzyme (JAMM) motif</fullName>
    </submittedName>
</protein>
<dbReference type="Gene3D" id="3.40.140.10">
    <property type="entry name" value="Cytidine Deaminase, domain 2"/>
    <property type="match status" value="1"/>
</dbReference>
<keyword evidence="1" id="KW-0645">Protease</keyword>
<dbReference type="SUPFAM" id="SSF102712">
    <property type="entry name" value="JAB1/MPN domain"/>
    <property type="match status" value="1"/>
</dbReference>
<sequence length="136" mass="14912">MSTDPPPWWTPALASEALRRVEEALPAETGGLFVQGPEGSVALFTPPVQADRVSFAADPAEVVRFAYSSRVQGTRVLGSFHSHPNGRETVSSRDHPMLAWGEWHALFVPAGSAWRIRFWRRQPGTASGTCALEKSR</sequence>
<keyword evidence="7" id="KW-0647">Proteasome</keyword>
<evidence type="ECO:0000256" key="1">
    <source>
        <dbReference type="ARBA" id="ARBA00022670"/>
    </source>
</evidence>
<dbReference type="GO" id="GO:0006508">
    <property type="term" value="P:proteolysis"/>
    <property type="evidence" value="ECO:0007669"/>
    <property type="project" value="UniProtKB-KW"/>
</dbReference>
<keyword evidence="2" id="KW-0479">Metal-binding</keyword>